<sequence length="171" mass="19153">MLIIFGGLPGTGKSTIARLLAERLKAIYLRIDTIEQAIRSADSAGENMAMGPTGYFVAYELARENLRLGSTVITDSVNPMTLTRNAYRDIALSANVPFLEVEIICSNLDEHRLRVESRTPDIKGLTLPDWKKVINRHYEPWDRIHLQLDTAQLSAIQCVDNITALSHANQY</sequence>
<dbReference type="Gene3D" id="3.40.50.300">
    <property type="entry name" value="P-loop containing nucleotide triphosphate hydrolases"/>
    <property type="match status" value="1"/>
</dbReference>
<keyword evidence="2" id="KW-1185">Reference proteome</keyword>
<dbReference type="Proteomes" id="UP001057860">
    <property type="component" value="Chromosome"/>
</dbReference>
<gene>
    <name evidence="1" type="ORF">N0H69_12840</name>
</gene>
<accession>A0ABY5UJJ0</accession>
<evidence type="ECO:0000313" key="1">
    <source>
        <dbReference type="EMBL" id="UWM43612.1"/>
    </source>
</evidence>
<dbReference type="Pfam" id="PF13671">
    <property type="entry name" value="AAA_33"/>
    <property type="match status" value="1"/>
</dbReference>
<organism evidence="1 2">
    <name type="scientific">Yersinia alsatica</name>
    <dbReference type="NCBI Taxonomy" id="2890317"/>
    <lineage>
        <taxon>Bacteria</taxon>
        <taxon>Pseudomonadati</taxon>
        <taxon>Pseudomonadota</taxon>
        <taxon>Gammaproteobacteria</taxon>
        <taxon>Enterobacterales</taxon>
        <taxon>Yersiniaceae</taxon>
        <taxon>Yersinia</taxon>
    </lineage>
</organism>
<dbReference type="SUPFAM" id="SSF52540">
    <property type="entry name" value="P-loop containing nucleoside triphosphate hydrolases"/>
    <property type="match status" value="1"/>
</dbReference>
<dbReference type="PANTHER" id="PTHR37807">
    <property type="entry name" value="OS07G0160300 PROTEIN"/>
    <property type="match status" value="1"/>
</dbReference>
<dbReference type="PANTHER" id="PTHR37807:SF3">
    <property type="entry name" value="OS07G0160300 PROTEIN"/>
    <property type="match status" value="1"/>
</dbReference>
<proteinExistence type="predicted"/>
<protein>
    <submittedName>
        <fullName evidence="1">AAA family ATPase</fullName>
    </submittedName>
</protein>
<dbReference type="RefSeq" id="WP_050136341.1">
    <property type="nucleotide sequence ID" value="NZ_CABHWW010000018.1"/>
</dbReference>
<name>A0ABY5UJJ0_9GAMM</name>
<dbReference type="EMBL" id="CP104006">
    <property type="protein sequence ID" value="UWM43612.1"/>
    <property type="molecule type" value="Genomic_DNA"/>
</dbReference>
<dbReference type="GeneID" id="75140901"/>
<dbReference type="InterPro" id="IPR027417">
    <property type="entry name" value="P-loop_NTPase"/>
</dbReference>
<evidence type="ECO:0000313" key="2">
    <source>
        <dbReference type="Proteomes" id="UP001057860"/>
    </source>
</evidence>
<reference evidence="1" key="1">
    <citation type="submission" date="2022-08" db="EMBL/GenBank/DDBJ databases">
        <authorList>
            <person name="Bogun A."/>
            <person name="Kislichkina A."/>
            <person name="Solomentsev V."/>
            <person name="Skryabin Y."/>
            <person name="Sizova A."/>
            <person name="Platonov M."/>
            <person name="Dentovskaya S."/>
        </authorList>
    </citation>
    <scope>NUCLEOTIDE SEQUENCE</scope>
    <source>
        <strain evidence="1">SCPM-O-B-7604</strain>
    </source>
</reference>